<dbReference type="EMBL" id="AP024483">
    <property type="protein sequence ID" value="BCS82535.1"/>
    <property type="molecule type" value="Genomic_DNA"/>
</dbReference>
<dbReference type="Proteomes" id="UP001321479">
    <property type="component" value="Segment"/>
</dbReference>
<keyword evidence="2" id="KW-1185">Reference proteome</keyword>
<evidence type="ECO:0000313" key="1">
    <source>
        <dbReference type="EMBL" id="BCS82535.1"/>
    </source>
</evidence>
<dbReference type="GeneID" id="80557740"/>
<organism evidence="1 2">
    <name type="scientific">Cotonvirus japonicus</name>
    <dbReference type="NCBI Taxonomy" id="2811091"/>
    <lineage>
        <taxon>Viruses</taxon>
        <taxon>Varidnaviria</taxon>
        <taxon>Bamfordvirae</taxon>
        <taxon>Nucleocytoviricota</taxon>
        <taxon>Megaviricetes</taxon>
        <taxon>Imitervirales</taxon>
        <taxon>Mimiviridae</taxon>
        <taxon>Megamimivirinae</taxon>
        <taxon>Cotonvirus</taxon>
        <taxon>Cotonvirus japonicum</taxon>
    </lineage>
</organism>
<accession>A0ABM7NQV6</accession>
<dbReference type="RefSeq" id="YP_010841143.1">
    <property type="nucleotide sequence ID" value="NC_079139.1"/>
</dbReference>
<proteinExistence type="predicted"/>
<protein>
    <submittedName>
        <fullName evidence="1">Uncharacterized protein</fullName>
    </submittedName>
</protein>
<reference evidence="1 2" key="1">
    <citation type="submission" date="2021-02" db="EMBL/GenBank/DDBJ databases">
        <title>Cotonvirus japonicus, which uses Golgi apparatus of host cells for its virion factory, phylogenetically links tailed tupanvirus and icosahedral mimivirus.</title>
        <authorList>
            <person name="Takahashi H."/>
            <person name="Fukaya S."/>
            <person name="Song C."/>
            <person name="Murata K."/>
            <person name="Takemura M."/>
        </authorList>
    </citation>
    <scope>NUCLEOTIDE SEQUENCE [LARGE SCALE GENOMIC DNA]</scope>
</reference>
<name>A0ABM7NQV6_9VIRU</name>
<sequence length="160" mass="19337">MVKINYISLERDNYNSILINLFQSLLDNNYVNQSIVKINVIMKNNLYNNKSFKFDKNLIENTQKIFNHQLSNYFYYNFKIKDINELVKFLHLDSEFHAQKNTCLGTWKNISVKFNEFKIIFRNNSVNVKTKNYPSQNTQEIEDFVRNIFVRYIDCKYITK</sequence>
<evidence type="ECO:0000313" key="2">
    <source>
        <dbReference type="Proteomes" id="UP001321479"/>
    </source>
</evidence>